<sequence length="177" mass="20223">MDEVELSPKSIVRKELIKHQYTMTWTFLNTGFFTDIIFLPELGFDLANKKVSIVGDGNALVSWTTRYDVGEFVVAILADPESQNQEINLVADVKTLNEIVSDIENIQNVKLSVTYYSAEKAISILSRTKFEHPYLAFVEELKRFLGSGYAYQKINDIARYTNIQTTTVRDFIKRLPA</sequence>
<dbReference type="InterPro" id="IPR051609">
    <property type="entry name" value="NmrA/Isoflavone_reductase-like"/>
</dbReference>
<evidence type="ECO:0008006" key="5">
    <source>
        <dbReference type="Google" id="ProtNLM"/>
    </source>
</evidence>
<organism evidence="3 4">
    <name type="scientific">Basidiobolus ranarum</name>
    <dbReference type="NCBI Taxonomy" id="34480"/>
    <lineage>
        <taxon>Eukaryota</taxon>
        <taxon>Fungi</taxon>
        <taxon>Fungi incertae sedis</taxon>
        <taxon>Zoopagomycota</taxon>
        <taxon>Entomophthoromycotina</taxon>
        <taxon>Basidiobolomycetes</taxon>
        <taxon>Basidiobolales</taxon>
        <taxon>Basidiobolaceae</taxon>
        <taxon>Basidiobolus</taxon>
    </lineage>
</organism>
<dbReference type="Gene3D" id="3.40.50.720">
    <property type="entry name" value="NAD(P)-binding Rossmann-like Domain"/>
    <property type="match status" value="1"/>
</dbReference>
<dbReference type="InterPro" id="IPR036291">
    <property type="entry name" value="NAD(P)-bd_dom_sf"/>
</dbReference>
<gene>
    <name evidence="3" type="ORF">K7432_015977</name>
</gene>
<comment type="caution">
    <text evidence="3">The sequence shown here is derived from an EMBL/GenBank/DDBJ whole genome shotgun (WGS) entry which is preliminary data.</text>
</comment>
<keyword evidence="1" id="KW-0521">NADP</keyword>
<accession>A0ABR2WFE4</accession>
<evidence type="ECO:0000313" key="3">
    <source>
        <dbReference type="EMBL" id="KAK9760233.1"/>
    </source>
</evidence>
<evidence type="ECO:0000256" key="2">
    <source>
        <dbReference type="ARBA" id="ARBA00023002"/>
    </source>
</evidence>
<evidence type="ECO:0000256" key="1">
    <source>
        <dbReference type="ARBA" id="ARBA00022857"/>
    </source>
</evidence>
<protein>
    <recommendedName>
        <fullName evidence="5">NmrA-like domain-containing protein</fullName>
    </recommendedName>
</protein>
<dbReference type="PANTHER" id="PTHR47706:SF11">
    <property type="entry name" value="ISOFLAVONE REDUCTASE FAMILY PROTEIN (AFU_ORTHOLOGUE AFUA_1G12510)"/>
    <property type="match status" value="1"/>
</dbReference>
<evidence type="ECO:0000313" key="4">
    <source>
        <dbReference type="Proteomes" id="UP001479436"/>
    </source>
</evidence>
<proteinExistence type="predicted"/>
<dbReference type="PANTHER" id="PTHR47706">
    <property type="entry name" value="NMRA-LIKE FAMILY PROTEIN"/>
    <property type="match status" value="1"/>
</dbReference>
<reference evidence="3 4" key="1">
    <citation type="submission" date="2023-04" db="EMBL/GenBank/DDBJ databases">
        <title>Genome of Basidiobolus ranarum AG-B5.</title>
        <authorList>
            <person name="Stajich J.E."/>
            <person name="Carter-House D."/>
            <person name="Gryganskyi A."/>
        </authorList>
    </citation>
    <scope>NUCLEOTIDE SEQUENCE [LARGE SCALE GENOMIC DNA]</scope>
    <source>
        <strain evidence="3 4">AG-B5</strain>
    </source>
</reference>
<name>A0ABR2WFE4_9FUNG</name>
<keyword evidence="2" id="KW-0560">Oxidoreductase</keyword>
<dbReference type="SUPFAM" id="SSF51735">
    <property type="entry name" value="NAD(P)-binding Rossmann-fold domains"/>
    <property type="match status" value="1"/>
</dbReference>
<dbReference type="EMBL" id="JASJQH010002389">
    <property type="protein sequence ID" value="KAK9760233.1"/>
    <property type="molecule type" value="Genomic_DNA"/>
</dbReference>
<dbReference type="Proteomes" id="UP001479436">
    <property type="component" value="Unassembled WGS sequence"/>
</dbReference>
<keyword evidence="4" id="KW-1185">Reference proteome</keyword>